<comment type="caution">
    <text evidence="1">The sequence shown here is derived from an EMBL/GenBank/DDBJ whole genome shotgun (WGS) entry which is preliminary data.</text>
</comment>
<proteinExistence type="predicted"/>
<feature type="non-terminal residue" evidence="1">
    <location>
        <position position="66"/>
    </location>
</feature>
<organism evidence="1 2">
    <name type="scientific">Ixodes persulcatus</name>
    <name type="common">Taiga tick</name>
    <dbReference type="NCBI Taxonomy" id="34615"/>
    <lineage>
        <taxon>Eukaryota</taxon>
        <taxon>Metazoa</taxon>
        <taxon>Ecdysozoa</taxon>
        <taxon>Arthropoda</taxon>
        <taxon>Chelicerata</taxon>
        <taxon>Arachnida</taxon>
        <taxon>Acari</taxon>
        <taxon>Parasitiformes</taxon>
        <taxon>Ixodida</taxon>
        <taxon>Ixodoidea</taxon>
        <taxon>Ixodidae</taxon>
        <taxon>Ixodinae</taxon>
        <taxon>Ixodes</taxon>
    </lineage>
</organism>
<reference evidence="1 2" key="1">
    <citation type="journal article" date="2020" name="Cell">
        <title>Large-Scale Comparative Analyses of Tick Genomes Elucidate Their Genetic Diversity and Vector Capacities.</title>
        <authorList>
            <consortium name="Tick Genome and Microbiome Consortium (TIGMIC)"/>
            <person name="Jia N."/>
            <person name="Wang J."/>
            <person name="Shi W."/>
            <person name="Du L."/>
            <person name="Sun Y."/>
            <person name="Zhan W."/>
            <person name="Jiang J.F."/>
            <person name="Wang Q."/>
            <person name="Zhang B."/>
            <person name="Ji P."/>
            <person name="Bell-Sakyi L."/>
            <person name="Cui X.M."/>
            <person name="Yuan T.T."/>
            <person name="Jiang B.G."/>
            <person name="Yang W.F."/>
            <person name="Lam T.T."/>
            <person name="Chang Q.C."/>
            <person name="Ding S.J."/>
            <person name="Wang X.J."/>
            <person name="Zhu J.G."/>
            <person name="Ruan X.D."/>
            <person name="Zhao L."/>
            <person name="Wei J.T."/>
            <person name="Ye R.Z."/>
            <person name="Que T.C."/>
            <person name="Du C.H."/>
            <person name="Zhou Y.H."/>
            <person name="Cheng J.X."/>
            <person name="Dai P.F."/>
            <person name="Guo W.B."/>
            <person name="Han X.H."/>
            <person name="Huang E.J."/>
            <person name="Li L.F."/>
            <person name="Wei W."/>
            <person name="Gao Y.C."/>
            <person name="Liu J.Z."/>
            <person name="Shao H.Z."/>
            <person name="Wang X."/>
            <person name="Wang C.C."/>
            <person name="Yang T.C."/>
            <person name="Huo Q.B."/>
            <person name="Li W."/>
            <person name="Chen H.Y."/>
            <person name="Chen S.E."/>
            <person name="Zhou L.G."/>
            <person name="Ni X.B."/>
            <person name="Tian J.H."/>
            <person name="Sheng Y."/>
            <person name="Liu T."/>
            <person name="Pan Y.S."/>
            <person name="Xia L.Y."/>
            <person name="Li J."/>
            <person name="Zhao F."/>
            <person name="Cao W.C."/>
        </authorList>
    </citation>
    <scope>NUCLEOTIDE SEQUENCE [LARGE SCALE GENOMIC DNA]</scope>
    <source>
        <strain evidence="1">Iper-2018</strain>
    </source>
</reference>
<evidence type="ECO:0000313" key="1">
    <source>
        <dbReference type="EMBL" id="KAG0435630.1"/>
    </source>
</evidence>
<protein>
    <submittedName>
        <fullName evidence="1">Uncharacterized protein</fullName>
    </submittedName>
</protein>
<gene>
    <name evidence="1" type="ORF">HPB47_018381</name>
</gene>
<name>A0AC60QPD6_IXOPE</name>
<accession>A0AC60QPD6</accession>
<dbReference type="EMBL" id="JABSTQ010007499">
    <property type="protein sequence ID" value="KAG0435630.1"/>
    <property type="molecule type" value="Genomic_DNA"/>
</dbReference>
<keyword evidence="2" id="KW-1185">Reference proteome</keyword>
<evidence type="ECO:0000313" key="2">
    <source>
        <dbReference type="Proteomes" id="UP000805193"/>
    </source>
</evidence>
<sequence>MWTCRKCGKPVYFEEWATYLEGSIRIYWGVNRMIRLKEEHDDRIPVRRRRSSLRLSRLSVNLRDRE</sequence>
<dbReference type="Proteomes" id="UP000805193">
    <property type="component" value="Unassembled WGS sequence"/>
</dbReference>